<protein>
    <submittedName>
        <fullName evidence="1">Uncharacterized protein</fullName>
    </submittedName>
</protein>
<dbReference type="Proteomes" id="UP000095230">
    <property type="component" value="Unassembled WGS sequence"/>
</dbReference>
<proteinExistence type="predicted"/>
<accession>A0A1E5INH9</accession>
<evidence type="ECO:0000313" key="1">
    <source>
        <dbReference type="EMBL" id="OEG72082.1"/>
    </source>
</evidence>
<comment type="caution">
    <text evidence="1">The sequence shown here is derived from an EMBL/GenBank/DDBJ whole genome shotgun (WGS) entry which is preliminary data.</text>
</comment>
<reference evidence="1 2" key="1">
    <citation type="submission" date="2016-07" db="EMBL/GenBank/DDBJ databases">
        <title>Whole-genome of two Shewanella species isolated from a digestive organ of sea cucumber Apostichopus japonicus Selenka 1867.</title>
        <authorList>
            <person name="Hong H.-H."/>
            <person name="Choi H."/>
            <person name="Cheon S."/>
            <person name="Oh J.-S."/>
            <person name="Lee H.-G."/>
            <person name="Park C."/>
        </authorList>
    </citation>
    <scope>NUCLEOTIDE SEQUENCE [LARGE SCALE GENOMIC DNA]</scope>
    <source>
        <strain evidence="1 2">CSB03KR</strain>
    </source>
</reference>
<evidence type="ECO:0000313" key="2">
    <source>
        <dbReference type="Proteomes" id="UP000095230"/>
    </source>
</evidence>
<dbReference type="EMBL" id="MCBT01000048">
    <property type="protein sequence ID" value="OEG72082.1"/>
    <property type="molecule type" value="Genomic_DNA"/>
</dbReference>
<dbReference type="OrthoDB" id="6267803at2"/>
<dbReference type="AlphaFoldDB" id="A0A1E5INH9"/>
<sequence>MIRKIALFILAIPFTVNASALFGLTWGAPLQGYGEIVENASEQVVTTHTLPKGPSIARYYELYGTQAAGLLKVMMQSGYYSQHSSQFDDDFNFIKASLINIGYHTTESKSSELSSYKCVFQGHCIGKRWYGRLDDNTSAFVVQQAPNRNEQGSIQVIFKSPEQIALELARADALAERAESQRANDELAFD</sequence>
<dbReference type="RefSeq" id="WP_069672034.1">
    <property type="nucleotide sequence ID" value="NZ_MCBT01000048.1"/>
</dbReference>
<gene>
    <name evidence="1" type="ORF">BEL05_03560</name>
</gene>
<name>A0A1E5INH9_SHECO</name>
<dbReference type="STRING" id="23.BEL05_03560"/>
<organism evidence="1 2">
    <name type="scientific">Shewanella colwelliana</name>
    <name type="common">Alteromonas colwelliana</name>
    <dbReference type="NCBI Taxonomy" id="23"/>
    <lineage>
        <taxon>Bacteria</taxon>
        <taxon>Pseudomonadati</taxon>
        <taxon>Pseudomonadota</taxon>
        <taxon>Gammaproteobacteria</taxon>
        <taxon>Alteromonadales</taxon>
        <taxon>Shewanellaceae</taxon>
        <taxon>Shewanella</taxon>
    </lineage>
</organism>